<evidence type="ECO:0000313" key="10">
    <source>
        <dbReference type="EMBL" id="MDT9599096.1"/>
    </source>
</evidence>
<dbReference type="EC" id="2.3.1.178" evidence="3 8"/>
<evidence type="ECO:0000256" key="7">
    <source>
        <dbReference type="ARBA" id="ARBA00048924"/>
    </source>
</evidence>
<dbReference type="GO" id="GO:0033816">
    <property type="term" value="F:diaminobutyrate acetyltransferase activity"/>
    <property type="evidence" value="ECO:0007669"/>
    <property type="project" value="UniProtKB-EC"/>
</dbReference>
<dbReference type="InterPro" id="IPR012772">
    <property type="entry name" value="Ectoine_EctA"/>
</dbReference>
<accession>A0ABU3Q6S2</accession>
<evidence type="ECO:0000256" key="3">
    <source>
        <dbReference type="ARBA" id="ARBA00012355"/>
    </source>
</evidence>
<dbReference type="InterPro" id="IPR016181">
    <property type="entry name" value="Acyl_CoA_acyltransferase"/>
</dbReference>
<evidence type="ECO:0000256" key="6">
    <source>
        <dbReference type="ARBA" id="ARBA00023315"/>
    </source>
</evidence>
<proteinExistence type="inferred from homology"/>
<feature type="domain" description="N-acetyltransferase" evidence="9">
    <location>
        <begin position="9"/>
        <end position="163"/>
    </location>
</feature>
<comment type="function">
    <text evidence="8">Catalyzes the acetylation of L-2,4-diaminobutyrate (DABA) to gamma-N-acetyl-alpha,gamma-diaminobutyric acid (ADABA) with acetyl coenzyme A.</text>
</comment>
<evidence type="ECO:0000313" key="11">
    <source>
        <dbReference type="Proteomes" id="UP001259572"/>
    </source>
</evidence>
<dbReference type="Pfam" id="PF00583">
    <property type="entry name" value="Acetyltransf_1"/>
    <property type="match status" value="1"/>
</dbReference>
<dbReference type="InterPro" id="IPR000182">
    <property type="entry name" value="GNAT_dom"/>
</dbReference>
<organism evidence="10 11">
    <name type="scientific">Sphingosinicella rhizophila</name>
    <dbReference type="NCBI Taxonomy" id="3050082"/>
    <lineage>
        <taxon>Bacteria</taxon>
        <taxon>Pseudomonadati</taxon>
        <taxon>Pseudomonadota</taxon>
        <taxon>Alphaproteobacteria</taxon>
        <taxon>Sphingomonadales</taxon>
        <taxon>Sphingosinicellaceae</taxon>
        <taxon>Sphingosinicella</taxon>
    </lineage>
</organism>
<evidence type="ECO:0000259" key="9">
    <source>
        <dbReference type="PROSITE" id="PS51186"/>
    </source>
</evidence>
<evidence type="ECO:0000256" key="8">
    <source>
        <dbReference type="RuleBase" id="RU365045"/>
    </source>
</evidence>
<dbReference type="SUPFAM" id="SSF55729">
    <property type="entry name" value="Acyl-CoA N-acyltransferases (Nat)"/>
    <property type="match status" value="1"/>
</dbReference>
<dbReference type="Proteomes" id="UP001259572">
    <property type="component" value="Unassembled WGS sequence"/>
</dbReference>
<dbReference type="CDD" id="cd04301">
    <property type="entry name" value="NAT_SF"/>
    <property type="match status" value="1"/>
</dbReference>
<evidence type="ECO:0000256" key="2">
    <source>
        <dbReference type="ARBA" id="ARBA00010712"/>
    </source>
</evidence>
<dbReference type="PROSITE" id="PS51186">
    <property type="entry name" value="GNAT"/>
    <property type="match status" value="1"/>
</dbReference>
<dbReference type="NCBIfam" id="TIGR02406">
    <property type="entry name" value="ectoine_EctA"/>
    <property type="match status" value="1"/>
</dbReference>
<keyword evidence="6 8" id="KW-0012">Acyltransferase</keyword>
<comment type="pathway">
    <text evidence="1 8">Amine and polyamine biosynthesis; ectoine biosynthesis; L-ectoine from L-aspartate 4-semialdehyde: step 2/3.</text>
</comment>
<name>A0ABU3Q6S2_9SPHN</name>
<keyword evidence="11" id="KW-1185">Reference proteome</keyword>
<dbReference type="EMBL" id="JAVUPU010000004">
    <property type="protein sequence ID" value="MDT9599096.1"/>
    <property type="molecule type" value="Genomic_DNA"/>
</dbReference>
<comment type="caution">
    <text evidence="10">The sequence shown here is derived from an EMBL/GenBank/DDBJ whole genome shotgun (WGS) entry which is preliminary data.</text>
</comment>
<evidence type="ECO:0000256" key="1">
    <source>
        <dbReference type="ARBA" id="ARBA00004978"/>
    </source>
</evidence>
<reference evidence="10 11" key="1">
    <citation type="submission" date="2023-05" db="EMBL/GenBank/DDBJ databases">
        <authorList>
            <person name="Guo Y."/>
        </authorList>
    </citation>
    <scope>NUCLEOTIDE SEQUENCE [LARGE SCALE GENOMIC DNA]</scope>
    <source>
        <strain evidence="10 11">GR2756</strain>
    </source>
</reference>
<dbReference type="Gene3D" id="3.40.630.30">
    <property type="match status" value="1"/>
</dbReference>
<keyword evidence="5 8" id="KW-0808">Transferase</keyword>
<evidence type="ECO:0000256" key="5">
    <source>
        <dbReference type="ARBA" id="ARBA00022679"/>
    </source>
</evidence>
<comment type="catalytic activity">
    <reaction evidence="7 8">
        <text>L-2,4-diaminobutanoate + acetyl-CoA = (2S)-4-acetamido-2-aminobutanoate + CoA + H(+)</text>
        <dbReference type="Rhea" id="RHEA:16901"/>
        <dbReference type="ChEBI" id="CHEBI:15378"/>
        <dbReference type="ChEBI" id="CHEBI:57287"/>
        <dbReference type="ChEBI" id="CHEBI:57288"/>
        <dbReference type="ChEBI" id="CHEBI:58761"/>
        <dbReference type="ChEBI" id="CHEBI:58929"/>
        <dbReference type="EC" id="2.3.1.178"/>
    </reaction>
</comment>
<protein>
    <recommendedName>
        <fullName evidence="4 8">L-2,4-diaminobutyric acid acetyltransferase</fullName>
        <shortName evidence="8">DABA acetyltransferase</shortName>
        <ecNumber evidence="3 8">2.3.1.178</ecNumber>
    </recommendedName>
</protein>
<dbReference type="RefSeq" id="WP_315725728.1">
    <property type="nucleotide sequence ID" value="NZ_JAVUPU010000004.1"/>
</dbReference>
<gene>
    <name evidence="8 10" type="primary">ectA</name>
    <name evidence="10" type="ORF">RQX22_09055</name>
</gene>
<sequence>MDPPLGGKLAFRAPVPEDGPAVSRLIADSPPLDTNSAYCNLLQCTHFPETCVVAECEGRIVGWISGYRPPAMPDQIFVWQVAVDASARGLGLGGRMLDILLARPATSGAKVLTTTITEDNDASWSLFAGLARRLGATLTKAPLFERQAHFAGAHATEWQAMIGPLPTIE</sequence>
<evidence type="ECO:0000256" key="4">
    <source>
        <dbReference type="ARBA" id="ARBA00017935"/>
    </source>
</evidence>
<comment type="similarity">
    <text evidence="2 8">Belongs to the acetyltransferase family. EctA subfamily.</text>
</comment>